<evidence type="ECO:0000256" key="7">
    <source>
        <dbReference type="SAM" id="Phobius"/>
    </source>
</evidence>
<keyword evidence="2" id="KW-1003">Cell membrane</keyword>
<dbReference type="GO" id="GO:0022857">
    <property type="term" value="F:transmembrane transporter activity"/>
    <property type="evidence" value="ECO:0007669"/>
    <property type="project" value="InterPro"/>
</dbReference>
<dbReference type="InterPro" id="IPR011701">
    <property type="entry name" value="MFS"/>
</dbReference>
<evidence type="ECO:0000256" key="1">
    <source>
        <dbReference type="ARBA" id="ARBA00004651"/>
    </source>
</evidence>
<evidence type="ECO:0000256" key="6">
    <source>
        <dbReference type="SAM" id="MobiDB-lite"/>
    </source>
</evidence>
<dbReference type="InterPro" id="IPR036259">
    <property type="entry name" value="MFS_trans_sf"/>
</dbReference>
<dbReference type="PANTHER" id="PTHR23513:SF11">
    <property type="entry name" value="STAPHYLOFERRIN A TRANSPORTER"/>
    <property type="match status" value="1"/>
</dbReference>
<organism evidence="9 10">
    <name type="scientific">Sphaerisporangium krabiense</name>
    <dbReference type="NCBI Taxonomy" id="763782"/>
    <lineage>
        <taxon>Bacteria</taxon>
        <taxon>Bacillati</taxon>
        <taxon>Actinomycetota</taxon>
        <taxon>Actinomycetes</taxon>
        <taxon>Streptosporangiales</taxon>
        <taxon>Streptosporangiaceae</taxon>
        <taxon>Sphaerisporangium</taxon>
    </lineage>
</organism>
<dbReference type="AlphaFoldDB" id="A0A7W9DSC9"/>
<evidence type="ECO:0000256" key="5">
    <source>
        <dbReference type="ARBA" id="ARBA00023136"/>
    </source>
</evidence>
<gene>
    <name evidence="9" type="ORF">BJ981_003999</name>
</gene>
<evidence type="ECO:0000313" key="10">
    <source>
        <dbReference type="Proteomes" id="UP000588112"/>
    </source>
</evidence>
<feature type="transmembrane region" description="Helical" evidence="7">
    <location>
        <begin position="260"/>
        <end position="286"/>
    </location>
</feature>
<dbReference type="SUPFAM" id="SSF103473">
    <property type="entry name" value="MFS general substrate transporter"/>
    <property type="match status" value="1"/>
</dbReference>
<keyword evidence="10" id="KW-1185">Reference proteome</keyword>
<keyword evidence="5 7" id="KW-0472">Membrane</keyword>
<dbReference type="Gene3D" id="1.20.1250.20">
    <property type="entry name" value="MFS general substrate transporter like domains"/>
    <property type="match status" value="1"/>
</dbReference>
<protein>
    <submittedName>
        <fullName evidence="9">MFS family permease</fullName>
    </submittedName>
</protein>
<feature type="transmembrane region" description="Helical" evidence="7">
    <location>
        <begin position="118"/>
        <end position="141"/>
    </location>
</feature>
<comment type="caution">
    <text evidence="9">The sequence shown here is derived from an EMBL/GenBank/DDBJ whole genome shotgun (WGS) entry which is preliminary data.</text>
</comment>
<dbReference type="Pfam" id="PF07690">
    <property type="entry name" value="MFS_1"/>
    <property type="match status" value="1"/>
</dbReference>
<evidence type="ECO:0000256" key="3">
    <source>
        <dbReference type="ARBA" id="ARBA00022692"/>
    </source>
</evidence>
<keyword evidence="4 7" id="KW-1133">Transmembrane helix</keyword>
<feature type="region of interest" description="Disordered" evidence="6">
    <location>
        <begin position="216"/>
        <end position="242"/>
    </location>
</feature>
<accession>A0A7W9DSC9</accession>
<feature type="transmembrane region" description="Helical" evidence="7">
    <location>
        <begin position="93"/>
        <end position="112"/>
    </location>
</feature>
<sequence length="437" mass="43932">MSVRPAAAQGADAREPTRDRPGERGVLARYVTTAVLLRLADEGARVALLLLALERAGGAGYGGLLVAALMVPHVVAAPLAGAVADTVRRRRPLYVTAYLAYAAALVAATLLIEASRVVVVLLVVLAGCFAPLMIGGLTSLLGELVPGRLTRAFGLDATSYSMAGIAGPALAAVLAGVFGPAVAIFVLGAVVAAGGALLWTLPIPDRAAVRERVTTPAARAGAGAGRDRGGPPGVGAGRDRAGRRGRGFGAVAVIWRSRSLAAVTVGSSLGQVGMGAVQVLAALLAVRAHDTALTGVIMSAIAVGGLAGGLLYSRFPIRRRRPETVVVLCLLLMTVPFLVIAPLPSAWAALPLFAVVGLLNSALFCSLLVVRDRESPPEARTRVFTLGAGLKSTAAAAGAALAGLATGTGTVALLLAIAAAQLAGAASGALILRRPAR</sequence>
<feature type="transmembrane region" description="Helical" evidence="7">
    <location>
        <begin position="383"/>
        <end position="405"/>
    </location>
</feature>
<dbReference type="PROSITE" id="PS50850">
    <property type="entry name" value="MFS"/>
    <property type="match status" value="1"/>
</dbReference>
<feature type="transmembrane region" description="Helical" evidence="7">
    <location>
        <begin position="181"/>
        <end position="201"/>
    </location>
</feature>
<evidence type="ECO:0000313" key="9">
    <source>
        <dbReference type="EMBL" id="MBB5628300.1"/>
    </source>
</evidence>
<dbReference type="RefSeq" id="WP_184612841.1">
    <property type="nucleotide sequence ID" value="NZ_BOOS01000064.1"/>
</dbReference>
<keyword evidence="3 7" id="KW-0812">Transmembrane</keyword>
<evidence type="ECO:0000256" key="2">
    <source>
        <dbReference type="ARBA" id="ARBA00022475"/>
    </source>
</evidence>
<feature type="transmembrane region" description="Helical" evidence="7">
    <location>
        <begin position="411"/>
        <end position="432"/>
    </location>
</feature>
<evidence type="ECO:0000256" key="4">
    <source>
        <dbReference type="ARBA" id="ARBA00022989"/>
    </source>
</evidence>
<proteinExistence type="predicted"/>
<feature type="domain" description="Major facilitator superfamily (MFS) profile" evidence="8">
    <location>
        <begin position="27"/>
        <end position="436"/>
    </location>
</feature>
<comment type="subcellular location">
    <subcellularLocation>
        <location evidence="1">Cell membrane</location>
        <topology evidence="1">Multi-pass membrane protein</topology>
    </subcellularLocation>
</comment>
<feature type="transmembrane region" description="Helical" evidence="7">
    <location>
        <begin position="349"/>
        <end position="371"/>
    </location>
</feature>
<dbReference type="InterPro" id="IPR020846">
    <property type="entry name" value="MFS_dom"/>
</dbReference>
<reference evidence="9 10" key="1">
    <citation type="submission" date="2020-08" db="EMBL/GenBank/DDBJ databases">
        <title>Sequencing the genomes of 1000 actinobacteria strains.</title>
        <authorList>
            <person name="Klenk H.-P."/>
        </authorList>
    </citation>
    <scope>NUCLEOTIDE SEQUENCE [LARGE SCALE GENOMIC DNA]</scope>
    <source>
        <strain evidence="9 10">DSM 45790</strain>
    </source>
</reference>
<feature type="transmembrane region" description="Helical" evidence="7">
    <location>
        <begin position="59"/>
        <end position="81"/>
    </location>
</feature>
<feature type="transmembrane region" description="Helical" evidence="7">
    <location>
        <begin position="324"/>
        <end position="343"/>
    </location>
</feature>
<feature type="transmembrane region" description="Helical" evidence="7">
    <location>
        <begin position="292"/>
        <end position="312"/>
    </location>
</feature>
<evidence type="ECO:0000259" key="8">
    <source>
        <dbReference type="PROSITE" id="PS50850"/>
    </source>
</evidence>
<name>A0A7W9DSC9_9ACTN</name>
<feature type="compositionally biased region" description="Basic and acidic residues" evidence="6">
    <location>
        <begin position="12"/>
        <end position="21"/>
    </location>
</feature>
<dbReference type="GO" id="GO:0005886">
    <property type="term" value="C:plasma membrane"/>
    <property type="evidence" value="ECO:0007669"/>
    <property type="project" value="UniProtKB-SubCell"/>
</dbReference>
<dbReference type="Proteomes" id="UP000588112">
    <property type="component" value="Unassembled WGS sequence"/>
</dbReference>
<dbReference type="EMBL" id="JACHBR010000001">
    <property type="protein sequence ID" value="MBB5628300.1"/>
    <property type="molecule type" value="Genomic_DNA"/>
</dbReference>
<dbReference type="PANTHER" id="PTHR23513">
    <property type="entry name" value="INTEGRAL MEMBRANE EFFLUX PROTEIN-RELATED"/>
    <property type="match status" value="1"/>
</dbReference>
<feature type="region of interest" description="Disordered" evidence="6">
    <location>
        <begin position="1"/>
        <end position="21"/>
    </location>
</feature>